<feature type="compositionally biased region" description="Acidic residues" evidence="1">
    <location>
        <begin position="73"/>
        <end position="83"/>
    </location>
</feature>
<gene>
    <name evidence="3" type="ORF">MKW98_031103</name>
</gene>
<evidence type="ECO:0000256" key="1">
    <source>
        <dbReference type="SAM" id="MobiDB-lite"/>
    </source>
</evidence>
<proteinExistence type="predicted"/>
<feature type="compositionally biased region" description="Acidic residues" evidence="1">
    <location>
        <begin position="38"/>
        <end position="57"/>
    </location>
</feature>
<dbReference type="EMBL" id="JAJJMB010008256">
    <property type="protein sequence ID" value="KAI3924852.1"/>
    <property type="molecule type" value="Genomic_DNA"/>
</dbReference>
<evidence type="ECO:0000313" key="3">
    <source>
        <dbReference type="EMBL" id="KAI3924852.1"/>
    </source>
</evidence>
<feature type="region of interest" description="Disordered" evidence="1">
    <location>
        <begin position="38"/>
        <end position="96"/>
    </location>
</feature>
<evidence type="ECO:0000259" key="2">
    <source>
        <dbReference type="Pfam" id="PF08387"/>
    </source>
</evidence>
<comment type="caution">
    <text evidence="3">The sequence shown here is derived from an EMBL/GenBank/DDBJ whole genome shotgun (WGS) entry which is preliminary data.</text>
</comment>
<sequence>MLKISGIITTDQGVTALLKAIPNLESLVFVNCMNDVVEDSDEEDESVSDEDDSDSAEGDGVSVEGANNYNNGDEGDGDDDCEDHDANSVEGANYHNNEDEGAVADAAECSSSDQCEDNYDSENESWALDIVTTGCLFPHLKSVCFQQFAGKPKEMKWVRLILRDAKALQKITTVTPIILIYALYIRKVKTKLWQRYQVLQEPH</sequence>
<feature type="compositionally biased region" description="Low complexity" evidence="1">
    <location>
        <begin position="58"/>
        <end position="72"/>
    </location>
</feature>
<feature type="domain" description="FBD" evidence="2">
    <location>
        <begin position="135"/>
        <end position="172"/>
    </location>
</feature>
<dbReference type="InterPro" id="IPR006566">
    <property type="entry name" value="FBD"/>
</dbReference>
<name>A0AAD4SWQ8_9MAGN</name>
<dbReference type="Proteomes" id="UP001202328">
    <property type="component" value="Unassembled WGS sequence"/>
</dbReference>
<dbReference type="AlphaFoldDB" id="A0AAD4SWQ8"/>
<protein>
    <recommendedName>
        <fullName evidence="2">FBD domain-containing protein</fullName>
    </recommendedName>
</protein>
<reference evidence="3" key="1">
    <citation type="submission" date="2022-04" db="EMBL/GenBank/DDBJ databases">
        <title>A functionally conserved STORR gene fusion in Papaver species that diverged 16.8 million years ago.</title>
        <authorList>
            <person name="Catania T."/>
        </authorList>
    </citation>
    <scope>NUCLEOTIDE SEQUENCE</scope>
    <source>
        <strain evidence="3">S-188037</strain>
    </source>
</reference>
<accession>A0AAD4SWQ8</accession>
<dbReference type="Pfam" id="PF08387">
    <property type="entry name" value="FBD"/>
    <property type="match status" value="1"/>
</dbReference>
<keyword evidence="4" id="KW-1185">Reference proteome</keyword>
<organism evidence="3 4">
    <name type="scientific">Papaver atlanticum</name>
    <dbReference type="NCBI Taxonomy" id="357466"/>
    <lineage>
        <taxon>Eukaryota</taxon>
        <taxon>Viridiplantae</taxon>
        <taxon>Streptophyta</taxon>
        <taxon>Embryophyta</taxon>
        <taxon>Tracheophyta</taxon>
        <taxon>Spermatophyta</taxon>
        <taxon>Magnoliopsida</taxon>
        <taxon>Ranunculales</taxon>
        <taxon>Papaveraceae</taxon>
        <taxon>Papaveroideae</taxon>
        <taxon>Papaver</taxon>
    </lineage>
</organism>
<evidence type="ECO:0000313" key="4">
    <source>
        <dbReference type="Proteomes" id="UP001202328"/>
    </source>
</evidence>